<dbReference type="Proteomes" id="UP000294933">
    <property type="component" value="Unassembled WGS sequence"/>
</dbReference>
<evidence type="ECO:0000256" key="3">
    <source>
        <dbReference type="ARBA" id="ARBA00022963"/>
    </source>
</evidence>
<evidence type="ECO:0000256" key="6">
    <source>
        <dbReference type="RuleBase" id="RU362103"/>
    </source>
</evidence>
<feature type="compositionally biased region" description="Basic and acidic residues" evidence="7">
    <location>
        <begin position="546"/>
        <end position="562"/>
    </location>
</feature>
<dbReference type="GO" id="GO:0005829">
    <property type="term" value="C:cytosol"/>
    <property type="evidence" value="ECO:0007669"/>
    <property type="project" value="TreeGrafter"/>
</dbReference>
<evidence type="ECO:0000256" key="4">
    <source>
        <dbReference type="ARBA" id="ARBA00023098"/>
    </source>
</evidence>
<dbReference type="SMART" id="SM00022">
    <property type="entry name" value="PLAc"/>
    <property type="match status" value="1"/>
</dbReference>
<dbReference type="Gene3D" id="3.40.1090.10">
    <property type="entry name" value="Cytosolic phospholipase A2 catalytic domain"/>
    <property type="match status" value="1"/>
</dbReference>
<proteinExistence type="inferred from homology"/>
<dbReference type="EC" id="3.1.1.5" evidence="6"/>
<accession>A0A4Y7Q9D2</accession>
<dbReference type="EMBL" id="ML170167">
    <property type="protein sequence ID" value="TDL24273.1"/>
    <property type="molecule type" value="Genomic_DNA"/>
</dbReference>
<keyword evidence="2 5" id="KW-0378">Hydrolase</keyword>
<reference evidence="9 10" key="1">
    <citation type="submission" date="2018-06" db="EMBL/GenBank/DDBJ databases">
        <title>A transcriptomic atlas of mushroom development highlights an independent origin of complex multicellularity.</title>
        <authorList>
            <consortium name="DOE Joint Genome Institute"/>
            <person name="Krizsan K."/>
            <person name="Almasi E."/>
            <person name="Merenyi Z."/>
            <person name="Sahu N."/>
            <person name="Viragh M."/>
            <person name="Koszo T."/>
            <person name="Mondo S."/>
            <person name="Kiss B."/>
            <person name="Balint B."/>
            <person name="Kues U."/>
            <person name="Barry K."/>
            <person name="Hegedus J.C."/>
            <person name="Henrissat B."/>
            <person name="Johnson J."/>
            <person name="Lipzen A."/>
            <person name="Ohm R."/>
            <person name="Nagy I."/>
            <person name="Pangilinan J."/>
            <person name="Yan J."/>
            <person name="Xiong Y."/>
            <person name="Grigoriev I.V."/>
            <person name="Hibbett D.S."/>
            <person name="Nagy L.G."/>
        </authorList>
    </citation>
    <scope>NUCLEOTIDE SEQUENCE [LARGE SCALE GENOMIC DNA]</scope>
    <source>
        <strain evidence="9 10">SZMC22713</strain>
    </source>
</reference>
<dbReference type="Pfam" id="PF01735">
    <property type="entry name" value="PLA2_B"/>
    <property type="match status" value="2"/>
</dbReference>
<dbReference type="AlphaFoldDB" id="A0A4Y7Q9D2"/>
<evidence type="ECO:0000313" key="9">
    <source>
        <dbReference type="EMBL" id="TDL24273.1"/>
    </source>
</evidence>
<evidence type="ECO:0000256" key="2">
    <source>
        <dbReference type="ARBA" id="ARBA00022801"/>
    </source>
</evidence>
<dbReference type="InterPro" id="IPR016035">
    <property type="entry name" value="Acyl_Trfase/lysoPLipase"/>
</dbReference>
<evidence type="ECO:0000313" key="10">
    <source>
        <dbReference type="Proteomes" id="UP000294933"/>
    </source>
</evidence>
<feature type="compositionally biased region" description="Polar residues" evidence="7">
    <location>
        <begin position="563"/>
        <end position="573"/>
    </location>
</feature>
<evidence type="ECO:0000256" key="5">
    <source>
        <dbReference type="PROSITE-ProRule" id="PRU00555"/>
    </source>
</evidence>
<dbReference type="OrthoDB" id="4084751at2759"/>
<dbReference type="STRING" id="50990.A0A4Y7Q9D2"/>
<dbReference type="PROSITE" id="PS51210">
    <property type="entry name" value="PLA2C"/>
    <property type="match status" value="1"/>
</dbReference>
<keyword evidence="4 5" id="KW-0443">Lipid metabolism</keyword>
<feature type="domain" description="PLA2c" evidence="8">
    <location>
        <begin position="50"/>
        <end position="682"/>
    </location>
</feature>
<evidence type="ECO:0000259" key="8">
    <source>
        <dbReference type="PROSITE" id="PS51210"/>
    </source>
</evidence>
<keyword evidence="10" id="KW-1185">Reference proteome</keyword>
<evidence type="ECO:0000256" key="1">
    <source>
        <dbReference type="ARBA" id="ARBA00008780"/>
    </source>
</evidence>
<comment type="catalytic activity">
    <reaction evidence="6">
        <text>a 1-acyl-sn-glycero-3-phosphocholine + H2O = sn-glycerol 3-phosphocholine + a fatty acid + H(+)</text>
        <dbReference type="Rhea" id="RHEA:15177"/>
        <dbReference type="ChEBI" id="CHEBI:15377"/>
        <dbReference type="ChEBI" id="CHEBI:15378"/>
        <dbReference type="ChEBI" id="CHEBI:16870"/>
        <dbReference type="ChEBI" id="CHEBI:28868"/>
        <dbReference type="ChEBI" id="CHEBI:58168"/>
        <dbReference type="EC" id="3.1.1.5"/>
    </reaction>
</comment>
<protein>
    <recommendedName>
        <fullName evidence="6">Lysophospholipase</fullName>
        <ecNumber evidence="6">3.1.1.5</ecNumber>
    </recommendedName>
</protein>
<organism evidence="9 10">
    <name type="scientific">Rickenella mellea</name>
    <dbReference type="NCBI Taxonomy" id="50990"/>
    <lineage>
        <taxon>Eukaryota</taxon>
        <taxon>Fungi</taxon>
        <taxon>Dikarya</taxon>
        <taxon>Basidiomycota</taxon>
        <taxon>Agaricomycotina</taxon>
        <taxon>Agaricomycetes</taxon>
        <taxon>Hymenochaetales</taxon>
        <taxon>Rickenellaceae</taxon>
        <taxon>Rickenella</taxon>
    </lineage>
</organism>
<dbReference type="InterPro" id="IPR002642">
    <property type="entry name" value="LysoPLipase_cat_dom"/>
</dbReference>
<dbReference type="SUPFAM" id="SSF52151">
    <property type="entry name" value="FabD/lysophospholipase-like"/>
    <property type="match status" value="1"/>
</dbReference>
<dbReference type="GO" id="GO:0004623">
    <property type="term" value="F:phospholipase A2 activity"/>
    <property type="evidence" value="ECO:0007669"/>
    <property type="project" value="TreeGrafter"/>
</dbReference>
<dbReference type="PANTHER" id="PTHR10728">
    <property type="entry name" value="CYTOSOLIC PHOSPHOLIPASE A2"/>
    <property type="match status" value="1"/>
</dbReference>
<feature type="region of interest" description="Disordered" evidence="7">
    <location>
        <begin position="496"/>
        <end position="573"/>
    </location>
</feature>
<feature type="compositionally biased region" description="Polar residues" evidence="7">
    <location>
        <begin position="532"/>
        <end position="541"/>
    </location>
</feature>
<evidence type="ECO:0000256" key="7">
    <source>
        <dbReference type="SAM" id="MobiDB-lite"/>
    </source>
</evidence>
<comment type="similarity">
    <text evidence="1 6">Belongs to the lysophospholipase family.</text>
</comment>
<feature type="compositionally biased region" description="Low complexity" evidence="7">
    <location>
        <begin position="505"/>
        <end position="521"/>
    </location>
</feature>
<keyword evidence="3 5" id="KW-0442">Lipid degradation</keyword>
<sequence length="682" mass="75667">MSAISSWTWPASFSNVQAKFSALFLELSRGPDSLYSQIVNYPPDPAVHPECQWDAEVRLGDELCISERAFLKERRRKMKKAFARQFGVPEDEIDERDLPIVALAGSGGGYRAMINTTGSLVGADASGLLDCITYTAGISGSCWALGVLYSEVAGNSRPESAARHLAERLQTSYLDMETLDMLITSPTNKYLISGLLRKATAPLGSVSLTDVYGTLVSARLFVPSDLTGLDPRNLSLHQFRRNVDNASLPMPIFTAVLHEVPVEIEKPLADAKTGEALSVDTERKDMFKKEAKDMEAQSRWLWFEFTPFEIGCDELGAWIPAWALGRRFEGGRSIDRNPELSFTILSGIYASAFCATLNHYFVEIQPVLRQLPAQLYAWLAEILDENDKELATTHAVMPNELPNFVKGLTGQLRDNSPRDITERETLGFMPSITAELNIPYYPLLRRDVDCIIALDASADSQDLWFTRAEEYALKRGLSKWPRGARWPALAESLNATQSTGLASTSRAVASSDPDADAANRALAETQEKELAEQTTKQSESQGKGMPGEESRKDISSAEDKTEGNPTSRTMSACTIWMGSSTGSQESSKMDELEEQDLLKRDGIAIVYNPLIPNDVVPNFDPLGISTFKTQMDRVEVEKLLKVSEANFSEGREKIVRLLKAIWLRKKAERELKEDVPPPNTDW</sequence>
<name>A0A4Y7Q9D2_9AGAM</name>
<dbReference type="VEuPathDB" id="FungiDB:BD410DRAFT_719757"/>
<dbReference type="GO" id="GO:0004622">
    <property type="term" value="F:phosphatidylcholine lysophospholipase activity"/>
    <property type="evidence" value="ECO:0007669"/>
    <property type="project" value="UniProtKB-EC"/>
</dbReference>
<gene>
    <name evidence="9" type="ORF">BD410DRAFT_719757</name>
</gene>
<dbReference type="GO" id="GO:0046475">
    <property type="term" value="P:glycerophospholipid catabolic process"/>
    <property type="evidence" value="ECO:0007669"/>
    <property type="project" value="TreeGrafter"/>
</dbReference>
<dbReference type="PANTHER" id="PTHR10728:SF40">
    <property type="entry name" value="PATATIN FAMILY PROTEIN"/>
    <property type="match status" value="1"/>
</dbReference>